<proteinExistence type="predicted"/>
<accession>A0A0B2RC51</accession>
<dbReference type="Proteomes" id="UP000053555">
    <property type="component" value="Unassembled WGS sequence"/>
</dbReference>
<dbReference type="EMBL" id="KN650361">
    <property type="protein sequence ID" value="KHN31991.1"/>
    <property type="molecule type" value="Genomic_DNA"/>
</dbReference>
<protein>
    <submittedName>
        <fullName evidence="2">Uncharacterized protein</fullName>
    </submittedName>
</protein>
<organism evidence="2">
    <name type="scientific">Glycine soja</name>
    <name type="common">Wild soybean</name>
    <dbReference type="NCBI Taxonomy" id="3848"/>
    <lineage>
        <taxon>Eukaryota</taxon>
        <taxon>Viridiplantae</taxon>
        <taxon>Streptophyta</taxon>
        <taxon>Embryophyta</taxon>
        <taxon>Tracheophyta</taxon>
        <taxon>Spermatophyta</taxon>
        <taxon>Magnoliopsida</taxon>
        <taxon>eudicotyledons</taxon>
        <taxon>Gunneridae</taxon>
        <taxon>Pentapetalae</taxon>
        <taxon>rosids</taxon>
        <taxon>fabids</taxon>
        <taxon>Fabales</taxon>
        <taxon>Fabaceae</taxon>
        <taxon>Papilionoideae</taxon>
        <taxon>50 kb inversion clade</taxon>
        <taxon>NPAAA clade</taxon>
        <taxon>indigoferoid/millettioid clade</taxon>
        <taxon>Phaseoleae</taxon>
        <taxon>Glycine</taxon>
        <taxon>Glycine subgen. Soja</taxon>
    </lineage>
</organism>
<feature type="transmembrane region" description="Helical" evidence="1">
    <location>
        <begin position="6"/>
        <end position="25"/>
    </location>
</feature>
<keyword evidence="1" id="KW-0812">Transmembrane</keyword>
<sequence>MMTGYVIVLLKFLYSILLIVYQMFLNLECSTLDYLIEQAFVPFRFYA</sequence>
<reference evidence="2" key="1">
    <citation type="submission" date="2014-07" db="EMBL/GenBank/DDBJ databases">
        <title>Identification of a novel salt tolerance gene in wild soybean by whole-genome sequencing.</title>
        <authorList>
            <person name="Lam H.-M."/>
            <person name="Qi X."/>
            <person name="Li M.-W."/>
            <person name="Liu X."/>
            <person name="Xie M."/>
            <person name="Ni M."/>
            <person name="Xu X."/>
        </authorList>
    </citation>
    <scope>NUCLEOTIDE SEQUENCE [LARGE SCALE GENOMIC DNA]</scope>
    <source>
        <tissue evidence="2">Root</tissue>
    </source>
</reference>
<gene>
    <name evidence="2" type="ORF">glysoja_025825</name>
</gene>
<keyword evidence="1" id="KW-0472">Membrane</keyword>
<dbReference type="AlphaFoldDB" id="A0A0B2RC51"/>
<keyword evidence="1" id="KW-1133">Transmembrane helix</keyword>
<name>A0A0B2RC51_GLYSO</name>
<evidence type="ECO:0000313" key="2">
    <source>
        <dbReference type="EMBL" id="KHN31991.1"/>
    </source>
</evidence>
<evidence type="ECO:0000256" key="1">
    <source>
        <dbReference type="SAM" id="Phobius"/>
    </source>
</evidence>